<keyword evidence="3 8" id="KW-0436">Ligase</keyword>
<dbReference type="PANTHER" id="PTHR43033">
    <property type="entry name" value="TRNA(ILE)-LYSIDINE SYNTHASE-RELATED"/>
    <property type="match status" value="1"/>
</dbReference>
<dbReference type="InterPro" id="IPR012795">
    <property type="entry name" value="tRNA_Ile_lys_synt_N"/>
</dbReference>
<evidence type="ECO:0000256" key="6">
    <source>
        <dbReference type="ARBA" id="ARBA00022840"/>
    </source>
</evidence>
<dbReference type="SUPFAM" id="SSF52402">
    <property type="entry name" value="Adenine nucleotide alpha hydrolases-like"/>
    <property type="match status" value="1"/>
</dbReference>
<dbReference type="STRING" id="1817893.AUJ66_01985"/>
<proteinExistence type="inferred from homology"/>
<keyword evidence="4 8" id="KW-0819">tRNA processing</keyword>
<dbReference type="SUPFAM" id="SSF82829">
    <property type="entry name" value="MesJ substrate recognition domain-like"/>
    <property type="match status" value="1"/>
</dbReference>
<dbReference type="EMBL" id="MNUO01000031">
    <property type="protein sequence ID" value="OIN97915.1"/>
    <property type="molecule type" value="Genomic_DNA"/>
</dbReference>
<keyword evidence="2 8" id="KW-0963">Cytoplasm</keyword>
<comment type="catalytic activity">
    <reaction evidence="7 8">
        <text>cytidine(34) in tRNA(Ile2) + L-lysine + ATP = lysidine(34) in tRNA(Ile2) + AMP + diphosphate + H(+)</text>
        <dbReference type="Rhea" id="RHEA:43744"/>
        <dbReference type="Rhea" id="RHEA-COMP:10625"/>
        <dbReference type="Rhea" id="RHEA-COMP:10670"/>
        <dbReference type="ChEBI" id="CHEBI:15378"/>
        <dbReference type="ChEBI" id="CHEBI:30616"/>
        <dbReference type="ChEBI" id="CHEBI:32551"/>
        <dbReference type="ChEBI" id="CHEBI:33019"/>
        <dbReference type="ChEBI" id="CHEBI:82748"/>
        <dbReference type="ChEBI" id="CHEBI:83665"/>
        <dbReference type="ChEBI" id="CHEBI:456215"/>
        <dbReference type="EC" id="6.3.4.19"/>
    </reaction>
</comment>
<dbReference type="HAMAP" id="MF_01161">
    <property type="entry name" value="tRNA_Ile_lys_synt"/>
    <property type="match status" value="1"/>
</dbReference>
<dbReference type="InterPro" id="IPR012094">
    <property type="entry name" value="tRNA_Ile_lys_synt"/>
</dbReference>
<evidence type="ECO:0000256" key="7">
    <source>
        <dbReference type="ARBA" id="ARBA00048539"/>
    </source>
</evidence>
<dbReference type="Proteomes" id="UP000182278">
    <property type="component" value="Unassembled WGS sequence"/>
</dbReference>
<evidence type="ECO:0000256" key="8">
    <source>
        <dbReference type="HAMAP-Rule" id="MF_01161"/>
    </source>
</evidence>
<dbReference type="AlphaFoldDB" id="A0A1J4SEP1"/>
<sequence length="457" mass="52423">MLREKVLKTIKKYNMLGKEDKVVIGVSGGPDSVTLAYILTSLQSEFGTSFYIAHLNHMIRPVEAEKDVRFVRDLANRIGLPLFIKHENVPDFIKEKKVSPEAGAREVRYAFLNETATKVGANKIALGHTLDDQAETLLLNLFRGSGHTGLGGMLPVHDKYIHPLIECSKEEILSYLKENKLDYCLDSSNLEPVFQRNKLRLELLPQLAKDYNPNIKETLFRTSLILQEEDLYLESQAQRYVPRILRRGKDRNVMLLIKEFRNVPSALKPRILREAIHRAKGDLLQLGFGHIEDLLNLINEKPSGSRLDLPGEIIAQKEYENLCIRKGKITLQQAGQYTIKKTILNHNKPLHSYRATHDTAYFDADKVGLSLFVRTRKIGDYFYPQGASGRKKLSDFFIDHKVPREMREKIPLLITRVKTVQLPEQKIIWIVGYRVSEEAKVTQGTKKILKVEIFRKT</sequence>
<organism evidence="10 11">
    <name type="scientific">Candidatus Desantisbacteria bacterium CG1_02_38_46</name>
    <dbReference type="NCBI Taxonomy" id="1817893"/>
    <lineage>
        <taxon>Bacteria</taxon>
        <taxon>Candidatus Desantisiibacteriota</taxon>
    </lineage>
</organism>
<dbReference type="NCBIfam" id="TIGR02433">
    <property type="entry name" value="lysidine_TilS_C"/>
    <property type="match status" value="1"/>
</dbReference>
<evidence type="ECO:0000256" key="1">
    <source>
        <dbReference type="ARBA" id="ARBA00004496"/>
    </source>
</evidence>
<dbReference type="InterPro" id="IPR012796">
    <property type="entry name" value="Lysidine-tRNA-synth_C"/>
</dbReference>
<dbReference type="Pfam" id="PF01171">
    <property type="entry name" value="ATP_bind_3"/>
    <property type="match status" value="1"/>
</dbReference>
<dbReference type="InterPro" id="IPR011063">
    <property type="entry name" value="TilS/TtcA_N"/>
</dbReference>
<keyword evidence="6 8" id="KW-0067">ATP-binding</keyword>
<dbReference type="EC" id="6.3.4.19" evidence="8"/>
<evidence type="ECO:0000313" key="11">
    <source>
        <dbReference type="Proteomes" id="UP000182278"/>
    </source>
</evidence>
<dbReference type="GO" id="GO:0032267">
    <property type="term" value="F:tRNA(Ile)-lysidine synthase activity"/>
    <property type="evidence" value="ECO:0007669"/>
    <property type="project" value="UniProtKB-EC"/>
</dbReference>
<dbReference type="GO" id="GO:0006400">
    <property type="term" value="P:tRNA modification"/>
    <property type="evidence" value="ECO:0007669"/>
    <property type="project" value="UniProtKB-UniRule"/>
</dbReference>
<evidence type="ECO:0000256" key="5">
    <source>
        <dbReference type="ARBA" id="ARBA00022741"/>
    </source>
</evidence>
<protein>
    <recommendedName>
        <fullName evidence="8">tRNA(Ile)-lysidine synthase</fullName>
        <ecNumber evidence="8">6.3.4.19</ecNumber>
    </recommendedName>
    <alternativeName>
        <fullName evidence="8">tRNA(Ile)-2-lysyl-cytidine synthase</fullName>
    </alternativeName>
    <alternativeName>
        <fullName evidence="8">tRNA(Ile)-lysidine synthetase</fullName>
    </alternativeName>
</protein>
<evidence type="ECO:0000256" key="3">
    <source>
        <dbReference type="ARBA" id="ARBA00022598"/>
    </source>
</evidence>
<comment type="function">
    <text evidence="8">Ligates lysine onto the cytidine present at position 34 of the AUA codon-specific tRNA(Ile) that contains the anticodon CAU, in an ATP-dependent manner. Cytidine is converted to lysidine, thus changing the amino acid specificity of the tRNA from methionine to isoleucine.</text>
</comment>
<dbReference type="GO" id="GO:0005524">
    <property type="term" value="F:ATP binding"/>
    <property type="evidence" value="ECO:0007669"/>
    <property type="project" value="UniProtKB-UniRule"/>
</dbReference>
<dbReference type="SMART" id="SM00977">
    <property type="entry name" value="TilS_C"/>
    <property type="match status" value="1"/>
</dbReference>
<comment type="similarity">
    <text evidence="8">Belongs to the tRNA(Ile)-lysidine synthase family.</text>
</comment>
<accession>A0A1J4SEP1</accession>
<dbReference type="Pfam" id="PF11734">
    <property type="entry name" value="TilS_C"/>
    <property type="match status" value="1"/>
</dbReference>
<comment type="caution">
    <text evidence="10">The sequence shown here is derived from an EMBL/GenBank/DDBJ whole genome shotgun (WGS) entry which is preliminary data.</text>
</comment>
<feature type="binding site" evidence="8">
    <location>
        <begin position="27"/>
        <end position="32"/>
    </location>
    <ligand>
        <name>ATP</name>
        <dbReference type="ChEBI" id="CHEBI:30616"/>
    </ligand>
</feature>
<dbReference type="NCBIfam" id="TIGR02432">
    <property type="entry name" value="lysidine_TilS_N"/>
    <property type="match status" value="1"/>
</dbReference>
<feature type="domain" description="Lysidine-tRNA(Ile) synthetase C-terminal" evidence="9">
    <location>
        <begin position="371"/>
        <end position="451"/>
    </location>
</feature>
<evidence type="ECO:0000259" key="9">
    <source>
        <dbReference type="SMART" id="SM00977"/>
    </source>
</evidence>
<dbReference type="SUPFAM" id="SSF56037">
    <property type="entry name" value="PheT/TilS domain"/>
    <property type="match status" value="1"/>
</dbReference>
<dbReference type="CDD" id="cd01992">
    <property type="entry name" value="TilS_N"/>
    <property type="match status" value="1"/>
</dbReference>
<gene>
    <name evidence="8" type="primary">tilS</name>
    <name evidence="10" type="ORF">AUJ66_01985</name>
</gene>
<evidence type="ECO:0000256" key="2">
    <source>
        <dbReference type="ARBA" id="ARBA00022490"/>
    </source>
</evidence>
<reference evidence="10 11" key="1">
    <citation type="journal article" date="2016" name="Environ. Microbiol.">
        <title>Genomic resolution of a cold subsurface aquifer community provides metabolic insights for novel microbes adapted to high CO concentrations.</title>
        <authorList>
            <person name="Probst A.J."/>
            <person name="Castelle C.J."/>
            <person name="Singh A."/>
            <person name="Brown C.T."/>
            <person name="Anantharaman K."/>
            <person name="Sharon I."/>
            <person name="Hug L.A."/>
            <person name="Burstein D."/>
            <person name="Emerson J.B."/>
            <person name="Thomas B.C."/>
            <person name="Banfield J.F."/>
        </authorList>
    </citation>
    <scope>NUCLEOTIDE SEQUENCE [LARGE SCALE GENOMIC DNA]</scope>
    <source>
        <strain evidence="10">CG1_02_38_46</strain>
    </source>
</reference>
<name>A0A1J4SEP1_9BACT</name>
<comment type="domain">
    <text evidence="8">The N-terminal region contains the highly conserved SGGXDS motif, predicted to be a P-loop motif involved in ATP binding.</text>
</comment>
<dbReference type="InterPro" id="IPR014729">
    <property type="entry name" value="Rossmann-like_a/b/a_fold"/>
</dbReference>
<evidence type="ECO:0000313" key="10">
    <source>
        <dbReference type="EMBL" id="OIN97915.1"/>
    </source>
</evidence>
<dbReference type="Gene3D" id="1.20.59.20">
    <property type="match status" value="1"/>
</dbReference>
<comment type="subcellular location">
    <subcellularLocation>
        <location evidence="1 8">Cytoplasm</location>
    </subcellularLocation>
</comment>
<dbReference type="GO" id="GO:0005737">
    <property type="term" value="C:cytoplasm"/>
    <property type="evidence" value="ECO:0007669"/>
    <property type="project" value="UniProtKB-SubCell"/>
</dbReference>
<keyword evidence="5 8" id="KW-0547">Nucleotide-binding</keyword>
<evidence type="ECO:0000256" key="4">
    <source>
        <dbReference type="ARBA" id="ARBA00022694"/>
    </source>
</evidence>
<dbReference type="PANTHER" id="PTHR43033:SF1">
    <property type="entry name" value="TRNA(ILE)-LYSIDINE SYNTHASE-RELATED"/>
    <property type="match status" value="1"/>
</dbReference>
<dbReference type="Gene3D" id="3.40.50.620">
    <property type="entry name" value="HUPs"/>
    <property type="match status" value="1"/>
</dbReference>